<feature type="compositionally biased region" description="Polar residues" evidence="1">
    <location>
        <begin position="113"/>
        <end position="123"/>
    </location>
</feature>
<protein>
    <recommendedName>
        <fullName evidence="5">Adhesin domain-containing protein</fullName>
    </recommendedName>
</protein>
<proteinExistence type="predicted"/>
<evidence type="ECO:0000256" key="2">
    <source>
        <dbReference type="SAM" id="Phobius"/>
    </source>
</evidence>
<evidence type="ECO:0000313" key="4">
    <source>
        <dbReference type="Proteomes" id="UP000245956"/>
    </source>
</evidence>
<evidence type="ECO:0000256" key="1">
    <source>
        <dbReference type="SAM" id="MobiDB-lite"/>
    </source>
</evidence>
<feature type="compositionally biased region" description="Polar residues" evidence="1">
    <location>
        <begin position="91"/>
        <end position="104"/>
    </location>
</feature>
<accession>A0A2U3ENF0</accession>
<dbReference type="AlphaFoldDB" id="A0A2U3ENF0"/>
<dbReference type="Proteomes" id="UP000245956">
    <property type="component" value="Unassembled WGS sequence"/>
</dbReference>
<evidence type="ECO:0000313" key="3">
    <source>
        <dbReference type="EMBL" id="PWI76024.1"/>
    </source>
</evidence>
<dbReference type="EMBL" id="LCWV01000001">
    <property type="protein sequence ID" value="PWI76024.1"/>
    <property type="molecule type" value="Genomic_DNA"/>
</dbReference>
<feature type="compositionally biased region" description="Polar residues" evidence="1">
    <location>
        <begin position="212"/>
        <end position="224"/>
    </location>
</feature>
<sequence length="771" mass="82836">MPDDDDDLYAHTEDGAASEGDEDFALSPADGYFGGSSRDDDEPRSGPQPAGQSRTSANVPIVPNIMVVDPTLRPSATAEAKAREAAESASGTPGSEPPSQSVSDPSPGRRGSDSSQSHAQVESGSPAFDRGSEEGATNLQNAARHHPPPSDASPSWQRPAPATQPTHHSRGHGPMQYLDAPPAYSPRPGPSYGAIAHSSTAVSSPAHDVFTPSEQQPLLSTTPHSLTSQFPEVASPSLFRMHFDWTAGGKAFKKRAVLLLVTLVLLVIAVTILIGLLLGSLPQVSESPRFRQRSQTLALMSTRLHASITDRQQNHKYIEEPVKPPGAPDGDMLWRPLPSCRQKSNSRLAVGQSYHFDAHRNLTILQLTKDGTTSSGRAIQTFGELIIRPATGSFFPAGYFAVESMANHDSLGFTFSLDPDDGALKVATPGTIRNWQDRDAEPCIQLRIILYVPRETVLQALDIQTQHLDVGIEAGTIMSVAEDVQILTFSGDVTAPASSRNESFAPYRLEAPSIVVQSLTGQIRGWFPLYEDLALITRFGNIAATIGQKLPRSRQSTPSTLALTSLHGNISAQELSQSPAVDVRPRDHKVAIETETGHIWAETLYSSSAHIKSIDGSLNVSLTPAFDADCIKWGYDFCTVLTETKSGTSHVLINAPSRADVSGLEAPTPKQESETLDDASAYETRSNASALHSWHASSSGDLFAIYPSEWEGTIMASTFTGHMNYTGKGLVMKPWDAINKRMKGVKGDGGSRMIVVSREGNQRVTFGNGPL</sequence>
<evidence type="ECO:0008006" key="5">
    <source>
        <dbReference type="Google" id="ProtNLM"/>
    </source>
</evidence>
<keyword evidence="2" id="KW-0472">Membrane</keyword>
<keyword evidence="2" id="KW-1133">Transmembrane helix</keyword>
<comment type="caution">
    <text evidence="3">The sequence shown here is derived from an EMBL/GenBank/DDBJ whole genome shotgun (WGS) entry which is preliminary data.</text>
</comment>
<keyword evidence="2" id="KW-0812">Transmembrane</keyword>
<reference evidence="3 4" key="1">
    <citation type="journal article" date="2016" name="Front. Microbiol.">
        <title>Genome and transcriptome sequences reveal the specific parasitism of the nematophagous Purpureocillium lilacinum 36-1.</title>
        <authorList>
            <person name="Xie J."/>
            <person name="Li S."/>
            <person name="Mo C."/>
            <person name="Xiao X."/>
            <person name="Peng D."/>
            <person name="Wang G."/>
            <person name="Xiao Y."/>
        </authorList>
    </citation>
    <scope>NUCLEOTIDE SEQUENCE [LARGE SCALE GENOMIC DNA]</scope>
    <source>
        <strain evidence="3 4">36-1</strain>
    </source>
</reference>
<name>A0A2U3ENF0_PURLI</name>
<organism evidence="3 4">
    <name type="scientific">Purpureocillium lilacinum</name>
    <name type="common">Paecilomyces lilacinus</name>
    <dbReference type="NCBI Taxonomy" id="33203"/>
    <lineage>
        <taxon>Eukaryota</taxon>
        <taxon>Fungi</taxon>
        <taxon>Dikarya</taxon>
        <taxon>Ascomycota</taxon>
        <taxon>Pezizomycotina</taxon>
        <taxon>Sordariomycetes</taxon>
        <taxon>Hypocreomycetidae</taxon>
        <taxon>Hypocreales</taxon>
        <taxon>Ophiocordycipitaceae</taxon>
        <taxon>Purpureocillium</taxon>
    </lineage>
</organism>
<feature type="transmembrane region" description="Helical" evidence="2">
    <location>
        <begin position="257"/>
        <end position="281"/>
    </location>
</feature>
<gene>
    <name evidence="3" type="ORF">PCL_03218</name>
</gene>
<feature type="region of interest" description="Disordered" evidence="1">
    <location>
        <begin position="1"/>
        <end position="224"/>
    </location>
</feature>